<dbReference type="CDD" id="cd00207">
    <property type="entry name" value="fer2"/>
    <property type="match status" value="1"/>
</dbReference>
<dbReference type="InterPro" id="IPR012675">
    <property type="entry name" value="Beta-grasp_dom_sf"/>
</dbReference>
<protein>
    <recommendedName>
        <fullName evidence="1">2Fe-2S ferredoxin-type domain-containing protein</fullName>
    </recommendedName>
</protein>
<dbReference type="Pfam" id="PF00111">
    <property type="entry name" value="Fer2"/>
    <property type="match status" value="1"/>
</dbReference>
<dbReference type="GeneID" id="68842935"/>
<dbReference type="PROSITE" id="PS51085">
    <property type="entry name" value="2FE2S_FER_2"/>
    <property type="match status" value="1"/>
</dbReference>
<dbReference type="GO" id="GO:0051537">
    <property type="term" value="F:2 iron, 2 sulfur cluster binding"/>
    <property type="evidence" value="ECO:0007669"/>
    <property type="project" value="InterPro"/>
</dbReference>
<evidence type="ECO:0000259" key="1">
    <source>
        <dbReference type="PROSITE" id="PS51085"/>
    </source>
</evidence>
<proteinExistence type="predicted"/>
<dbReference type="InterPro" id="IPR036010">
    <property type="entry name" value="2Fe-2S_ferredoxin-like_sf"/>
</dbReference>
<dbReference type="InterPro" id="IPR006058">
    <property type="entry name" value="2Fe2S_fd_BS"/>
</dbReference>
<dbReference type="SUPFAM" id="SSF54292">
    <property type="entry name" value="2Fe-2S ferredoxin-like"/>
    <property type="match status" value="1"/>
</dbReference>
<evidence type="ECO:0000313" key="2">
    <source>
        <dbReference type="EMBL" id="AOZ51552.1"/>
    </source>
</evidence>
<accession>A0A1D9LJR9</accession>
<dbReference type="KEGG" id="cvc:BKX93_17150"/>
<feature type="domain" description="2Fe-2S ferredoxin-type" evidence="1">
    <location>
        <begin position="2"/>
        <end position="98"/>
    </location>
</feature>
<dbReference type="AlphaFoldDB" id="A0A1D9LJR9"/>
<dbReference type="RefSeq" id="WP_052717560.1">
    <property type="nucleotide sequence ID" value="NZ_CP017707.1"/>
</dbReference>
<dbReference type="InterPro" id="IPR001041">
    <property type="entry name" value="2Fe-2S_ferredoxin-type"/>
</dbReference>
<reference evidence="2 3" key="1">
    <citation type="submission" date="2016-10" db="EMBL/GenBank/DDBJ databases">
        <title>Chromobacterium muskegensis sp. nov., an insecticidal bacterium isolated from Sphagnum bogs.</title>
        <authorList>
            <person name="Sparks M.E."/>
            <person name="Blackburn M.B."/>
            <person name="Gundersen-Rindal D.E."/>
            <person name="Mitchell A."/>
            <person name="Farrar R."/>
            <person name="Kuhar D."/>
        </authorList>
    </citation>
    <scope>NUCLEOTIDE SEQUENCE [LARGE SCALE GENOMIC DNA]</scope>
    <source>
        <strain evidence="2 3">21-1</strain>
    </source>
</reference>
<dbReference type="Proteomes" id="UP000178776">
    <property type="component" value="Chromosome"/>
</dbReference>
<organism evidence="2 3">
    <name type="scientific">Chromobacterium vaccinii</name>
    <dbReference type="NCBI Taxonomy" id="1108595"/>
    <lineage>
        <taxon>Bacteria</taxon>
        <taxon>Pseudomonadati</taxon>
        <taxon>Pseudomonadota</taxon>
        <taxon>Betaproteobacteria</taxon>
        <taxon>Neisseriales</taxon>
        <taxon>Chromobacteriaceae</taxon>
        <taxon>Chromobacterium</taxon>
    </lineage>
</organism>
<dbReference type="Gene3D" id="3.10.20.30">
    <property type="match status" value="1"/>
</dbReference>
<name>A0A1D9LJR9_9NEIS</name>
<dbReference type="PROSITE" id="PS00197">
    <property type="entry name" value="2FE2S_FER_1"/>
    <property type="match status" value="1"/>
</dbReference>
<dbReference type="STRING" id="1108595.BKX93_17150"/>
<dbReference type="EMBL" id="CP017707">
    <property type="protein sequence ID" value="AOZ51552.1"/>
    <property type="molecule type" value="Genomic_DNA"/>
</dbReference>
<evidence type="ECO:0000313" key="3">
    <source>
        <dbReference type="Proteomes" id="UP000178776"/>
    </source>
</evidence>
<gene>
    <name evidence="2" type="ORF">BKX93_17150</name>
</gene>
<sequence length="116" mass="12686">MPVITLLPEHKQLELPAESPLIDLEFEYYGEQHLSFGCRSGVCGVCLVKVHHGASLLGPVAENERDFVQRMGFESGPYRLACQCRLNGDVTLEVATRDAMPHAAAPSPELDRAPAL</sequence>